<proteinExistence type="predicted"/>
<gene>
    <name evidence="3" type="ORF">SAMN04488124_3394</name>
</gene>
<evidence type="ECO:0000256" key="1">
    <source>
        <dbReference type="ARBA" id="ARBA00023115"/>
    </source>
</evidence>
<feature type="transmembrane region" description="Helical" evidence="2">
    <location>
        <begin position="108"/>
        <end position="126"/>
    </location>
</feature>
<dbReference type="PANTHER" id="PTHR43317:SF1">
    <property type="entry name" value="THERMOSPERMINE SYNTHASE ACAULIS5"/>
    <property type="match status" value="1"/>
</dbReference>
<keyword evidence="2" id="KW-0812">Transmembrane</keyword>
<protein>
    <submittedName>
        <fullName evidence="3">Spermidine synthase</fullName>
    </submittedName>
</protein>
<name>A0A1I6IN50_9EURY</name>
<evidence type="ECO:0000313" key="4">
    <source>
        <dbReference type="Proteomes" id="UP000243250"/>
    </source>
</evidence>
<dbReference type="RefSeq" id="WP_089883118.1">
    <property type="nucleotide sequence ID" value="NZ_FOYS01000006.1"/>
</dbReference>
<keyword evidence="1" id="KW-0620">Polyamine biosynthesis</keyword>
<dbReference type="InterPro" id="IPR029063">
    <property type="entry name" value="SAM-dependent_MTases_sf"/>
</dbReference>
<accession>A0A1I6IN50</accession>
<dbReference type="EMBL" id="FOYS01000006">
    <property type="protein sequence ID" value="SFR67710.1"/>
    <property type="molecule type" value="Genomic_DNA"/>
</dbReference>
<dbReference type="GO" id="GO:0006596">
    <property type="term" value="P:polyamine biosynthetic process"/>
    <property type="evidence" value="ECO:0007669"/>
    <property type="project" value="UniProtKB-KW"/>
</dbReference>
<evidence type="ECO:0000313" key="3">
    <source>
        <dbReference type="EMBL" id="SFR67710.1"/>
    </source>
</evidence>
<feature type="transmembrane region" description="Helical" evidence="2">
    <location>
        <begin position="250"/>
        <end position="269"/>
    </location>
</feature>
<dbReference type="OrthoDB" id="10538at2157"/>
<dbReference type="STRING" id="555875.SAMN04488124_3394"/>
<sequence length="592" mass="65514">MTRPSRTKTLALLCVTFVVSFCSFAYEFVYSELLTVMYGGTVTQYVVTIGLYFFSLGVGAALSDDLAGDRPSNFFRTEVYLAVVAPAGFLLVVALNSVRLPQFVPAELVWVVARSPVVAVGFLSGFELPLLTRMVEDEEGDTSELLPAWASNAVDAVHDAVVRLLGVFWHVERSAGERSGLSLVLAMDYVGGLVGAVVYARVLYPRLGLVPTIFVLAFLNGVAALAFLARFSGRWGLFRGERRTLVGRESAALVAACLLVTAACGAAVVEHERVDRSVSAAYLEQDVENDYAPGAMAVTVVGQQTTTYQHVVEYERRWTGSGPNPYFEGETDRCLRLGTAVQLCDSWADTYHSGLVDVPMTRFAHSPETDVLLVGGGDYVAVDHLREYGVDVDHVDIDAEFMAYARNDSFLSSWHDDAHAYDRLNTTAGDGYAYVQETNETYDVVLLDVPGATDDDLLKLYSTEFYGAVRDRLEPDGVVVTWAYDGNAYGDHAKAFSNTVRDAGFTRYAPYWGWEDIDADGDVERVERFYVLAPDRAENTTGAAFDVTRGDDYVRKYGDRYRDVRWRELPRYNGVEVNSIFDPNYDIIVDRQ</sequence>
<dbReference type="SUPFAM" id="SSF53335">
    <property type="entry name" value="S-adenosyl-L-methionine-dependent methyltransferases"/>
    <property type="match status" value="1"/>
</dbReference>
<evidence type="ECO:0000256" key="2">
    <source>
        <dbReference type="SAM" id="Phobius"/>
    </source>
</evidence>
<feature type="transmembrane region" description="Helical" evidence="2">
    <location>
        <begin position="79"/>
        <end position="96"/>
    </location>
</feature>
<keyword evidence="2" id="KW-0472">Membrane</keyword>
<feature type="transmembrane region" description="Helical" evidence="2">
    <location>
        <begin position="208"/>
        <end position="229"/>
    </location>
</feature>
<keyword evidence="4" id="KW-1185">Reference proteome</keyword>
<keyword evidence="2" id="KW-1133">Transmembrane helix</keyword>
<dbReference type="Pfam" id="PF01564">
    <property type="entry name" value="Spermine_synth"/>
    <property type="match status" value="1"/>
</dbReference>
<dbReference type="Proteomes" id="UP000243250">
    <property type="component" value="Unassembled WGS sequence"/>
</dbReference>
<organism evidence="3 4">
    <name type="scientific">Halogeometricum limi</name>
    <dbReference type="NCBI Taxonomy" id="555875"/>
    <lineage>
        <taxon>Archaea</taxon>
        <taxon>Methanobacteriati</taxon>
        <taxon>Methanobacteriota</taxon>
        <taxon>Stenosarchaea group</taxon>
        <taxon>Halobacteria</taxon>
        <taxon>Halobacteriales</taxon>
        <taxon>Haloferacaceae</taxon>
        <taxon>Halogeometricum</taxon>
    </lineage>
</organism>
<dbReference type="Gene3D" id="3.40.50.150">
    <property type="entry name" value="Vaccinia Virus protein VP39"/>
    <property type="match status" value="1"/>
</dbReference>
<reference evidence="4" key="1">
    <citation type="submission" date="2016-10" db="EMBL/GenBank/DDBJ databases">
        <authorList>
            <person name="Varghese N."/>
            <person name="Submissions S."/>
        </authorList>
    </citation>
    <scope>NUCLEOTIDE SEQUENCE [LARGE SCALE GENOMIC DNA]</scope>
    <source>
        <strain evidence="4">CGMCC 1.8711</strain>
    </source>
</reference>
<dbReference type="AlphaFoldDB" id="A0A1I6IN50"/>
<feature type="transmembrane region" description="Helical" evidence="2">
    <location>
        <begin position="183"/>
        <end position="202"/>
    </location>
</feature>
<dbReference type="CDD" id="cd02440">
    <property type="entry name" value="AdoMet_MTases"/>
    <property type="match status" value="1"/>
</dbReference>
<feature type="transmembrane region" description="Helical" evidence="2">
    <location>
        <begin position="49"/>
        <end position="67"/>
    </location>
</feature>
<dbReference type="PANTHER" id="PTHR43317">
    <property type="entry name" value="THERMOSPERMINE SYNTHASE ACAULIS5"/>
    <property type="match status" value="1"/>
</dbReference>